<dbReference type="RefSeq" id="WP_386262701.1">
    <property type="nucleotide sequence ID" value="NZ_CP064001.1"/>
</dbReference>
<gene>
    <name evidence="1" type="ORF">ACK3FC_00810</name>
</gene>
<comment type="caution">
    <text evidence="1">The sequence shown here is derived from an EMBL/GenBank/DDBJ whole genome shotgun (WGS) entry which is preliminary data.</text>
</comment>
<dbReference type="Proteomes" id="UP001635788">
    <property type="component" value="Unassembled WGS sequence"/>
</dbReference>
<dbReference type="InterPro" id="IPR027417">
    <property type="entry name" value="P-loop_NTPase"/>
</dbReference>
<organism evidence="1 2">
    <name type="scientific">Xanthomonas translucens pv. translucens</name>
    <dbReference type="NCBI Taxonomy" id="134875"/>
    <lineage>
        <taxon>Bacteria</taxon>
        <taxon>Pseudomonadati</taxon>
        <taxon>Pseudomonadota</taxon>
        <taxon>Gammaproteobacteria</taxon>
        <taxon>Lysobacterales</taxon>
        <taxon>Lysobacteraceae</taxon>
        <taxon>Xanthomonas</taxon>
        <taxon>Xanthomonas translucens group</taxon>
    </lineage>
</organism>
<keyword evidence="2" id="KW-1185">Reference proteome</keyword>
<evidence type="ECO:0000313" key="2">
    <source>
        <dbReference type="Proteomes" id="UP001635788"/>
    </source>
</evidence>
<evidence type="ECO:0000313" key="1">
    <source>
        <dbReference type="EMBL" id="MFN6505805.1"/>
    </source>
</evidence>
<dbReference type="Gene3D" id="3.40.50.300">
    <property type="entry name" value="P-loop containing nucleotide triphosphate hydrolases"/>
    <property type="match status" value="1"/>
</dbReference>
<protein>
    <submittedName>
        <fullName evidence="1">Serine kinase</fullName>
    </submittedName>
</protein>
<dbReference type="EMBL" id="JBKAMQ010000002">
    <property type="protein sequence ID" value="MFN6505805.1"/>
    <property type="molecule type" value="Genomic_DNA"/>
</dbReference>
<dbReference type="GO" id="GO:0016301">
    <property type="term" value="F:kinase activity"/>
    <property type="evidence" value="ECO:0007669"/>
    <property type="project" value="UniProtKB-KW"/>
</dbReference>
<dbReference type="SUPFAM" id="SSF53795">
    <property type="entry name" value="PEP carboxykinase-like"/>
    <property type="match status" value="1"/>
</dbReference>
<proteinExistence type="predicted"/>
<sequence>MPMPLSTVRTQRWAPVASPGATHAGVAADPFHERRRRDHVLSKQLLGCRFRFESNSEALLQLVEAAFGGVPAHQLHDAAELRIELNLVARNDAPYVFALEPPPVRTHAGTGVLCGVIDAENYMVLSPEQGRALLVVSEDMLAHPYHVRYELIEFAVFVLATRVMGLVPLHGACVGAGGRGVLLLGASGAGKSTLALHSLLRGLEFLAEDALFVEPQRMLATGIGNFLHLRPDLLRLVDAPTRAWIAAAPTIRRRSGVAKHEVDIRNGRACLAPAPLQLAAAVFVSSTAAADPQQLLRPIAEHELLERLIADQPYAAAQPGWSLFARQLQRLGVYELQRGADPDASVDALLQLLR</sequence>
<name>A0ABW9KPR5_XANCT</name>
<keyword evidence="1" id="KW-0808">Transferase</keyword>
<reference evidence="1 2" key="1">
    <citation type="submission" date="2024-12" db="EMBL/GenBank/DDBJ databases">
        <authorList>
            <person name="Alaofin S."/>
            <person name="Velasco D."/>
            <person name="Li D."/>
            <person name="Baldwin T."/>
            <person name="Liu Z."/>
            <person name="Schachterle J.K."/>
        </authorList>
    </citation>
    <scope>NUCLEOTIDE SEQUENCE [LARGE SCALE GENOMIC DNA]</scope>
    <source>
        <strain evidence="1 2">B1</strain>
    </source>
</reference>
<accession>A0ABW9KPR5</accession>
<keyword evidence="1" id="KW-0418">Kinase</keyword>